<protein>
    <submittedName>
        <fullName evidence="1">Uncharacterized protein</fullName>
    </submittedName>
</protein>
<gene>
    <name evidence="1" type="ORF">QQ91_010120</name>
</gene>
<dbReference type="AlphaFoldDB" id="A0A8T6QQP2"/>
<proteinExistence type="predicted"/>
<organism evidence="1">
    <name type="scientific">Lyngbya confervoides BDU141951</name>
    <dbReference type="NCBI Taxonomy" id="1574623"/>
    <lineage>
        <taxon>Bacteria</taxon>
        <taxon>Bacillati</taxon>
        <taxon>Cyanobacteriota</taxon>
        <taxon>Cyanophyceae</taxon>
        <taxon>Oscillatoriophycideae</taxon>
        <taxon>Oscillatoriales</taxon>
        <taxon>Microcoleaceae</taxon>
        <taxon>Lyngbya</taxon>
    </lineage>
</organism>
<accession>A0A8T6QQP2</accession>
<sequence length="58" mass="6356">MAVGPSWKSNNAGSVIDGKAMLPLLTSDCVYTNLAQRDRTCTHEPQWVDVMHQARIAA</sequence>
<comment type="caution">
    <text evidence="1">The sequence shown here is derived from an EMBL/GenBank/DDBJ whole genome shotgun (WGS) entry which is preliminary data.</text>
</comment>
<name>A0A8T6QQP2_9CYAN</name>
<reference evidence="1" key="2">
    <citation type="journal article" date="2015" name="Genome Announc.">
        <title>Draft Genome Sequence of Filamentous Marine Cyanobacterium Lyngbya confervoides Strain BDU141951.</title>
        <authorList>
            <person name="Chandrababunaidu M.M."/>
            <person name="Sen D."/>
            <person name="Tripathy S."/>
        </authorList>
    </citation>
    <scope>NUCLEOTIDE SEQUENCE</scope>
    <source>
        <strain evidence="1">BDU141951</strain>
    </source>
</reference>
<reference evidence="1" key="1">
    <citation type="submission" date="2014-11" db="EMBL/GenBank/DDBJ databases">
        <authorList>
            <person name="Malar M.C."/>
            <person name="Sen D."/>
            <person name="Tripathy S."/>
        </authorList>
    </citation>
    <scope>NUCLEOTIDE SEQUENCE</scope>
    <source>
        <strain evidence="1">BDU141951</strain>
    </source>
</reference>
<dbReference type="EMBL" id="JTHE02000003">
    <property type="protein sequence ID" value="NEV67471.1"/>
    <property type="molecule type" value="Genomic_DNA"/>
</dbReference>
<reference evidence="1" key="3">
    <citation type="submission" date="2020-02" db="EMBL/GenBank/DDBJ databases">
        <authorList>
            <person name="Sarangi A.N."/>
            <person name="Ghosh S."/>
            <person name="Mukherjee M."/>
            <person name="Tripathy S."/>
        </authorList>
    </citation>
    <scope>NUCLEOTIDE SEQUENCE</scope>
    <source>
        <strain evidence="1">BDU141951</strain>
    </source>
</reference>
<evidence type="ECO:0000313" key="1">
    <source>
        <dbReference type="EMBL" id="NEV67471.1"/>
    </source>
</evidence>